<dbReference type="Proteomes" id="UP000036923">
    <property type="component" value="Unassembled WGS sequence"/>
</dbReference>
<dbReference type="EMBL" id="LGTC01000001">
    <property type="protein sequence ID" value="KNY28276.1"/>
    <property type="molecule type" value="Genomic_DNA"/>
</dbReference>
<dbReference type="PANTHER" id="PTHR37804:SF1">
    <property type="entry name" value="CDAA REGULATORY PROTEIN CDAR"/>
    <property type="match status" value="1"/>
</dbReference>
<name>A0A0L6JR13_9FIRM</name>
<keyword evidence="2" id="KW-1185">Reference proteome</keyword>
<comment type="caution">
    <text evidence="1">The sequence shown here is derived from an EMBL/GenBank/DDBJ whole genome shotgun (WGS) entry which is preliminary data.</text>
</comment>
<dbReference type="AlphaFoldDB" id="A0A0L6JR13"/>
<dbReference type="Gene3D" id="2.170.120.40">
    <property type="entry name" value="YbbR-like domain"/>
    <property type="match status" value="2"/>
</dbReference>
<evidence type="ECO:0000313" key="1">
    <source>
        <dbReference type="EMBL" id="KNY28276.1"/>
    </source>
</evidence>
<dbReference type="InterPro" id="IPR053154">
    <property type="entry name" value="c-di-AMP_regulator"/>
</dbReference>
<dbReference type="STRING" id="398512.Bccel_3550"/>
<proteinExistence type="predicted"/>
<sequence>MEGEKQVNELLKKDITVKIISIIFAIALWYNVVDKNSNPIYPTSVSVPLEILNKNSLDNKKIGLKDTNIPPNVRLTVRGRKDKLEAMRQFDFKATIDLSEINSVTDKELKIKVIPNNPEIQVLTIEPETVTLALEKVIQSSFKVGIKTSGVLKKNYQLINTNVIPDTVPIEGNDSIIKSIASVKAEVDVSDLDKNLTIEKECRFYNDKGEDISSSVKRNVKVKIQFEVAKEIKVIPDVKGVPAKNYVYSDLQAVPDKILVSGPPDILSSLYEIKAQSVNINNMTSSTTIKSKLLLPKDISPVDGSTDINVHVIIEKEGQKDLTISSENISVIYPNTSVSSRYTIMPQNISISLKGKTTDLANIDINNLKPSINVAGLADNPTGTYKVPLSLNLPANVRPADNYQIEVSVEEIIEEPT</sequence>
<organism evidence="1 2">
    <name type="scientific">Pseudobacteroides cellulosolvens ATCC 35603 = DSM 2933</name>
    <dbReference type="NCBI Taxonomy" id="398512"/>
    <lineage>
        <taxon>Bacteria</taxon>
        <taxon>Bacillati</taxon>
        <taxon>Bacillota</taxon>
        <taxon>Clostridia</taxon>
        <taxon>Eubacteriales</taxon>
        <taxon>Oscillospiraceae</taxon>
        <taxon>Pseudobacteroides</taxon>
    </lineage>
</organism>
<accession>A0A0L6JR13</accession>
<evidence type="ECO:0000313" key="2">
    <source>
        <dbReference type="Proteomes" id="UP000036923"/>
    </source>
</evidence>
<gene>
    <name evidence="1" type="ORF">Bccel_3550</name>
</gene>
<dbReference type="InterPro" id="IPR012505">
    <property type="entry name" value="YbbR"/>
</dbReference>
<dbReference type="Pfam" id="PF07949">
    <property type="entry name" value="YbbR"/>
    <property type="match status" value="3"/>
</dbReference>
<dbReference type="PANTHER" id="PTHR37804">
    <property type="entry name" value="CDAA REGULATORY PROTEIN CDAR"/>
    <property type="match status" value="1"/>
</dbReference>
<reference evidence="2" key="1">
    <citation type="submission" date="2015-07" db="EMBL/GenBank/DDBJ databases">
        <title>Near-Complete Genome Sequence of the Cellulolytic Bacterium Bacteroides (Pseudobacteroides) cellulosolvens ATCC 35603.</title>
        <authorList>
            <person name="Dassa B."/>
            <person name="Utturkar S.M."/>
            <person name="Klingeman D.M."/>
            <person name="Hurt R.A."/>
            <person name="Keller M."/>
            <person name="Xu J."/>
            <person name="Reddy Y.H.K."/>
            <person name="Borovok I."/>
            <person name="Grinberg I.R."/>
            <person name="Lamed R."/>
            <person name="Zhivin O."/>
            <person name="Bayer E.A."/>
            <person name="Brown S.D."/>
        </authorList>
    </citation>
    <scope>NUCLEOTIDE SEQUENCE [LARGE SCALE GENOMIC DNA]</scope>
    <source>
        <strain evidence="2">DSM 2933</strain>
    </source>
</reference>
<dbReference type="eggNOG" id="COG4856">
    <property type="taxonomic scope" value="Bacteria"/>
</dbReference>
<protein>
    <submittedName>
        <fullName evidence="1">YbbR family protein</fullName>
    </submittedName>
</protein>
<dbReference type="Gene3D" id="2.170.120.30">
    <property type="match status" value="2"/>
</dbReference>